<reference evidence="1" key="1">
    <citation type="submission" date="2023-10" db="EMBL/GenBank/DDBJ databases">
        <title>Genome assembly of Pristionchus species.</title>
        <authorList>
            <person name="Yoshida K."/>
            <person name="Sommer R.J."/>
        </authorList>
    </citation>
    <scope>NUCLEOTIDE SEQUENCE</scope>
    <source>
        <strain evidence="1">RS0144</strain>
    </source>
</reference>
<accession>A0AAV5TYE7</accession>
<evidence type="ECO:0000313" key="1">
    <source>
        <dbReference type="EMBL" id="GMS99248.1"/>
    </source>
</evidence>
<proteinExistence type="predicted"/>
<sequence length="77" mass="9225">QMLIFLLGASFQDVQSHEKQDDSVTIKKHEKVRERWNISHPDSTFINSEEAEDIRRIRRALHLFLLIISRQMCQFRS</sequence>
<dbReference type="EMBL" id="BTSX01000005">
    <property type="protein sequence ID" value="GMS99248.1"/>
    <property type="molecule type" value="Genomic_DNA"/>
</dbReference>
<feature type="non-terminal residue" evidence="1">
    <location>
        <position position="1"/>
    </location>
</feature>
<evidence type="ECO:0000313" key="2">
    <source>
        <dbReference type="Proteomes" id="UP001432027"/>
    </source>
</evidence>
<comment type="caution">
    <text evidence="1">The sequence shown here is derived from an EMBL/GenBank/DDBJ whole genome shotgun (WGS) entry which is preliminary data.</text>
</comment>
<keyword evidence="2" id="KW-1185">Reference proteome</keyword>
<gene>
    <name evidence="1" type="ORF">PENTCL1PPCAC_21423</name>
</gene>
<name>A0AAV5TYE7_9BILA</name>
<dbReference type="AlphaFoldDB" id="A0AAV5TYE7"/>
<organism evidence="1 2">
    <name type="scientific">Pristionchus entomophagus</name>
    <dbReference type="NCBI Taxonomy" id="358040"/>
    <lineage>
        <taxon>Eukaryota</taxon>
        <taxon>Metazoa</taxon>
        <taxon>Ecdysozoa</taxon>
        <taxon>Nematoda</taxon>
        <taxon>Chromadorea</taxon>
        <taxon>Rhabditida</taxon>
        <taxon>Rhabditina</taxon>
        <taxon>Diplogasteromorpha</taxon>
        <taxon>Diplogasteroidea</taxon>
        <taxon>Neodiplogasteridae</taxon>
        <taxon>Pristionchus</taxon>
    </lineage>
</organism>
<protein>
    <submittedName>
        <fullName evidence="1">Uncharacterized protein</fullName>
    </submittedName>
</protein>
<dbReference type="Proteomes" id="UP001432027">
    <property type="component" value="Unassembled WGS sequence"/>
</dbReference>